<dbReference type="InterPro" id="IPR027417">
    <property type="entry name" value="P-loop_NTPase"/>
</dbReference>
<dbReference type="InterPro" id="IPR003439">
    <property type="entry name" value="ABC_transporter-like_ATP-bd"/>
</dbReference>
<comment type="caution">
    <text evidence="12">The sequence shown here is derived from an EMBL/GenBank/DDBJ whole genome shotgun (WGS) entry which is preliminary data.</text>
</comment>
<evidence type="ECO:0000256" key="7">
    <source>
        <dbReference type="ARBA" id="ARBA00022989"/>
    </source>
</evidence>
<sequence>MFHSLTHNRFARALALFSEGFSGYKSHIAVITVLGFLSGLMEAVGVNAIIPLFSLISGAEGGATDVISRAIRTLFSALNISLHPAYLLLFIACLFIVKAGVMIAVNYINIVIVADFEKRTRTLLFTEMLKSSWSNLLQQKIGYLEKVLVNDIAQCTYLLRYVSESILLAANLAMYTLVALNISTPITLSVFALGGIIFLSFKRTVYRTRKLSRAFAAVEKEVAHHVNESMLGIKSIKSMHVEAHVVDKGIGFFEKLRAMRIKNFSLQSITRELIEPIGMVFIVGVFAASYRSPDFNFASFAVIIFLIHKIFGFLQNAQLKLQGINQQIPYLQSSLSSLHHARAHEEDDRGDEPFRFRRALAFEDVSFSYSGEKEVLKDISFSLAHGEMVGLVGPSGAGKTTIVDLLLRLYEPTRGRITIDGTSIARIPLAEWRKKIGYVAQDIFLLNDTIENNILFYDTSLSPDATAHAASLSQLDPLLRDLPQGLKTVVGERGVMLSGGQRQRVILARILARNPNILVLDEATSALDNESEYHIQQAIEQLKGTVTTFIIAHRLSTVLRCDRVMILDQGMIIESGAPADLLDNIQSHFHKLYTIGKASERAFSAVADNGDTHRKKFGYGKRKRLKFRYD</sequence>
<dbReference type="GO" id="GO:0005524">
    <property type="term" value="F:ATP binding"/>
    <property type="evidence" value="ECO:0007669"/>
    <property type="project" value="UniProtKB-KW"/>
</dbReference>
<evidence type="ECO:0000256" key="1">
    <source>
        <dbReference type="ARBA" id="ARBA00004651"/>
    </source>
</evidence>
<dbReference type="InterPro" id="IPR011527">
    <property type="entry name" value="ABC1_TM_dom"/>
</dbReference>
<evidence type="ECO:0000256" key="8">
    <source>
        <dbReference type="ARBA" id="ARBA00023136"/>
    </source>
</evidence>
<dbReference type="Gene3D" id="3.40.50.300">
    <property type="entry name" value="P-loop containing nucleotide triphosphate hydrolases"/>
    <property type="match status" value="1"/>
</dbReference>
<dbReference type="InterPro" id="IPR017871">
    <property type="entry name" value="ABC_transporter-like_CS"/>
</dbReference>
<keyword evidence="4 9" id="KW-0812">Transmembrane</keyword>
<reference evidence="12 13" key="1">
    <citation type="journal article" date="2015" name="Nature">
        <title>rRNA introns, odd ribosomes, and small enigmatic genomes across a large radiation of phyla.</title>
        <authorList>
            <person name="Brown C.T."/>
            <person name="Hug L.A."/>
            <person name="Thomas B.C."/>
            <person name="Sharon I."/>
            <person name="Castelle C.J."/>
            <person name="Singh A."/>
            <person name="Wilkins M.J."/>
            <person name="Williams K.H."/>
            <person name="Banfield J.F."/>
        </authorList>
    </citation>
    <scope>NUCLEOTIDE SEQUENCE [LARGE SCALE GENOMIC DNA]</scope>
</reference>
<feature type="transmembrane region" description="Helical" evidence="9">
    <location>
        <begin position="158"/>
        <end position="176"/>
    </location>
</feature>
<feature type="transmembrane region" description="Helical" evidence="9">
    <location>
        <begin position="182"/>
        <end position="201"/>
    </location>
</feature>
<dbReference type="SMART" id="SM00382">
    <property type="entry name" value="AAA"/>
    <property type="match status" value="1"/>
</dbReference>
<comment type="subcellular location">
    <subcellularLocation>
        <location evidence="1">Cell membrane</location>
        <topology evidence="1">Multi-pass membrane protein</topology>
    </subcellularLocation>
</comment>
<feature type="domain" description="ABC transmembrane type-1" evidence="11">
    <location>
        <begin position="29"/>
        <end position="326"/>
    </location>
</feature>
<dbReference type="SUPFAM" id="SSF52540">
    <property type="entry name" value="P-loop containing nucleoside triphosphate hydrolases"/>
    <property type="match status" value="1"/>
</dbReference>
<dbReference type="GO" id="GO:0016887">
    <property type="term" value="F:ATP hydrolysis activity"/>
    <property type="evidence" value="ECO:0007669"/>
    <property type="project" value="InterPro"/>
</dbReference>
<dbReference type="InterPro" id="IPR003593">
    <property type="entry name" value="AAA+_ATPase"/>
</dbReference>
<dbReference type="PANTHER" id="PTHR43394:SF1">
    <property type="entry name" value="ATP-BINDING CASSETTE SUB-FAMILY B MEMBER 10, MITOCHONDRIAL"/>
    <property type="match status" value="1"/>
</dbReference>
<organism evidence="12 13">
    <name type="scientific">Candidatus Kaiserbacteria bacterium GW2011_GWA2_49_19</name>
    <dbReference type="NCBI Taxonomy" id="1618669"/>
    <lineage>
        <taxon>Bacteria</taxon>
        <taxon>Candidatus Kaiseribacteriota</taxon>
    </lineage>
</organism>
<evidence type="ECO:0000256" key="5">
    <source>
        <dbReference type="ARBA" id="ARBA00022741"/>
    </source>
</evidence>
<dbReference type="AlphaFoldDB" id="A0A0G1Y2K9"/>
<evidence type="ECO:0000313" key="13">
    <source>
        <dbReference type="Proteomes" id="UP000033965"/>
    </source>
</evidence>
<dbReference type="Pfam" id="PF00664">
    <property type="entry name" value="ABC_membrane"/>
    <property type="match status" value="1"/>
</dbReference>
<dbReference type="EMBL" id="LCPZ01000005">
    <property type="protein sequence ID" value="KKW09112.1"/>
    <property type="molecule type" value="Genomic_DNA"/>
</dbReference>
<gene>
    <name evidence="12" type="ORF">UY44_C0005G0029</name>
</gene>
<dbReference type="Gene3D" id="1.20.1560.10">
    <property type="entry name" value="ABC transporter type 1, transmembrane domain"/>
    <property type="match status" value="1"/>
</dbReference>
<evidence type="ECO:0000259" key="10">
    <source>
        <dbReference type="PROSITE" id="PS50893"/>
    </source>
</evidence>
<keyword evidence="2" id="KW-0813">Transport</keyword>
<evidence type="ECO:0000256" key="9">
    <source>
        <dbReference type="SAM" id="Phobius"/>
    </source>
</evidence>
<keyword evidence="7 9" id="KW-1133">Transmembrane helix</keyword>
<evidence type="ECO:0000256" key="2">
    <source>
        <dbReference type="ARBA" id="ARBA00022448"/>
    </source>
</evidence>
<proteinExistence type="predicted"/>
<evidence type="ECO:0000256" key="4">
    <source>
        <dbReference type="ARBA" id="ARBA00022692"/>
    </source>
</evidence>
<keyword evidence="5" id="KW-0547">Nucleotide-binding</keyword>
<dbReference type="SUPFAM" id="SSF90123">
    <property type="entry name" value="ABC transporter transmembrane region"/>
    <property type="match status" value="1"/>
</dbReference>
<protein>
    <submittedName>
        <fullName evidence="12">Xenobiotic-transporting ATPase</fullName>
    </submittedName>
</protein>
<evidence type="ECO:0000313" key="12">
    <source>
        <dbReference type="EMBL" id="KKW09112.1"/>
    </source>
</evidence>
<dbReference type="InterPro" id="IPR036640">
    <property type="entry name" value="ABC1_TM_sf"/>
</dbReference>
<dbReference type="PANTHER" id="PTHR43394">
    <property type="entry name" value="ATP-DEPENDENT PERMEASE MDL1, MITOCHONDRIAL"/>
    <property type="match status" value="1"/>
</dbReference>
<dbReference type="Pfam" id="PF00005">
    <property type="entry name" value="ABC_tran"/>
    <property type="match status" value="1"/>
</dbReference>
<evidence type="ECO:0000259" key="11">
    <source>
        <dbReference type="PROSITE" id="PS50929"/>
    </source>
</evidence>
<dbReference type="GO" id="GO:0005886">
    <property type="term" value="C:plasma membrane"/>
    <property type="evidence" value="ECO:0007669"/>
    <property type="project" value="UniProtKB-SubCell"/>
</dbReference>
<feature type="transmembrane region" description="Helical" evidence="9">
    <location>
        <begin position="269"/>
        <end position="289"/>
    </location>
</feature>
<feature type="transmembrane region" description="Helical" evidence="9">
    <location>
        <begin position="295"/>
        <end position="314"/>
    </location>
</feature>
<feature type="transmembrane region" description="Helical" evidence="9">
    <location>
        <begin position="85"/>
        <end position="114"/>
    </location>
</feature>
<name>A0A0G1Y2K9_9BACT</name>
<accession>A0A0G1Y2K9</accession>
<dbReference type="GO" id="GO:0015421">
    <property type="term" value="F:ABC-type oligopeptide transporter activity"/>
    <property type="evidence" value="ECO:0007669"/>
    <property type="project" value="TreeGrafter"/>
</dbReference>
<keyword evidence="3" id="KW-1003">Cell membrane</keyword>
<keyword evidence="8 9" id="KW-0472">Membrane</keyword>
<feature type="transmembrane region" description="Helical" evidence="9">
    <location>
        <begin position="28"/>
        <end position="50"/>
    </location>
</feature>
<dbReference type="PROSITE" id="PS50893">
    <property type="entry name" value="ABC_TRANSPORTER_2"/>
    <property type="match status" value="1"/>
</dbReference>
<keyword evidence="6" id="KW-0067">ATP-binding</keyword>
<feature type="domain" description="ABC transporter" evidence="10">
    <location>
        <begin position="360"/>
        <end position="594"/>
    </location>
</feature>
<dbReference type="PROSITE" id="PS00211">
    <property type="entry name" value="ABC_TRANSPORTER_1"/>
    <property type="match status" value="1"/>
</dbReference>
<dbReference type="InterPro" id="IPR039421">
    <property type="entry name" value="Type_1_exporter"/>
</dbReference>
<dbReference type="PROSITE" id="PS50929">
    <property type="entry name" value="ABC_TM1F"/>
    <property type="match status" value="1"/>
</dbReference>
<evidence type="ECO:0000256" key="3">
    <source>
        <dbReference type="ARBA" id="ARBA00022475"/>
    </source>
</evidence>
<evidence type="ECO:0000256" key="6">
    <source>
        <dbReference type="ARBA" id="ARBA00022840"/>
    </source>
</evidence>
<dbReference type="FunFam" id="3.40.50.300:FF:000221">
    <property type="entry name" value="Multidrug ABC transporter ATP-binding protein"/>
    <property type="match status" value="1"/>
</dbReference>
<dbReference type="Proteomes" id="UP000033965">
    <property type="component" value="Unassembled WGS sequence"/>
</dbReference>